<comment type="subcellular location">
    <subcellularLocation>
        <location evidence="1">Cell membrane</location>
        <topology evidence="1">Multi-pass membrane protein</topology>
    </subcellularLocation>
</comment>
<accession>A0A650EP61</accession>
<evidence type="ECO:0000256" key="1">
    <source>
        <dbReference type="ARBA" id="ARBA00004651"/>
    </source>
</evidence>
<feature type="transmembrane region" description="Helical" evidence="6">
    <location>
        <begin position="202"/>
        <end position="222"/>
    </location>
</feature>
<feature type="transmembrane region" description="Helical" evidence="6">
    <location>
        <begin position="53"/>
        <end position="72"/>
    </location>
</feature>
<dbReference type="Gene3D" id="3.40.720.10">
    <property type="entry name" value="Alkaline Phosphatase, subunit A"/>
    <property type="match status" value="1"/>
</dbReference>
<dbReference type="Pfam" id="PF00884">
    <property type="entry name" value="Sulfatase"/>
    <property type="match status" value="1"/>
</dbReference>
<keyword evidence="4 6" id="KW-1133">Transmembrane helix</keyword>
<feature type="transmembrane region" description="Helical" evidence="6">
    <location>
        <begin position="9"/>
        <end position="33"/>
    </location>
</feature>
<evidence type="ECO:0000256" key="6">
    <source>
        <dbReference type="SAM" id="Phobius"/>
    </source>
</evidence>
<feature type="transmembrane region" description="Helical" evidence="6">
    <location>
        <begin position="172"/>
        <end position="190"/>
    </location>
</feature>
<evidence type="ECO:0000313" key="8">
    <source>
        <dbReference type="EMBL" id="QGT50674.1"/>
    </source>
</evidence>
<dbReference type="SUPFAM" id="SSF53649">
    <property type="entry name" value="Alkaline phosphatase-like"/>
    <property type="match status" value="1"/>
</dbReference>
<organism evidence="8">
    <name type="scientific">uncultured Elusimicrobia bacterium</name>
    <dbReference type="NCBI Taxonomy" id="699876"/>
    <lineage>
        <taxon>Bacteria</taxon>
        <taxon>Pseudomonadati</taxon>
        <taxon>Elusimicrobiota</taxon>
        <taxon>Elusimicrobia</taxon>
        <taxon>environmental samples</taxon>
    </lineage>
</organism>
<keyword evidence="2" id="KW-1003">Cell membrane</keyword>
<dbReference type="AlphaFoldDB" id="A0A650EP61"/>
<reference evidence="8" key="1">
    <citation type="journal article" date="2020" name="J. ISSAAS">
        <title>Lactobacilli and other gastrointestinal microbiota of Peromyscus leucopus, reservoir host for agents of Lyme disease and other zoonoses in North America.</title>
        <authorList>
            <person name="Milovic A."/>
            <person name="Bassam K."/>
            <person name="Shao H."/>
            <person name="Chatzistamou I."/>
            <person name="Tufts D.M."/>
            <person name="Diuk-Wasser M."/>
            <person name="Barbour A.G."/>
        </authorList>
    </citation>
    <scope>NUCLEOTIDE SEQUENCE</scope>
    <source>
        <strain evidence="8">LL30</strain>
    </source>
</reference>
<proteinExistence type="predicted"/>
<dbReference type="InterPro" id="IPR017850">
    <property type="entry name" value="Alkaline_phosphatase_core_sf"/>
</dbReference>
<dbReference type="PANTHER" id="PTHR47371">
    <property type="entry name" value="LIPOTEICHOIC ACID SYNTHASE"/>
    <property type="match status" value="1"/>
</dbReference>
<gene>
    <name evidence="8" type="ORF">Elusimicrob1349_1440</name>
</gene>
<dbReference type="GO" id="GO:0005886">
    <property type="term" value="C:plasma membrane"/>
    <property type="evidence" value="ECO:0007669"/>
    <property type="project" value="UniProtKB-SubCell"/>
</dbReference>
<name>A0A650EP61_9BACT</name>
<feature type="transmembrane region" description="Helical" evidence="6">
    <location>
        <begin position="127"/>
        <end position="152"/>
    </location>
</feature>
<dbReference type="PANTHER" id="PTHR47371:SF3">
    <property type="entry name" value="PHOSPHOGLYCEROL TRANSFERASE I"/>
    <property type="match status" value="1"/>
</dbReference>
<feature type="transmembrane region" description="Helical" evidence="6">
    <location>
        <begin position="84"/>
        <end position="107"/>
    </location>
</feature>
<keyword evidence="5 6" id="KW-0472">Membrane</keyword>
<dbReference type="CDD" id="cd16015">
    <property type="entry name" value="LTA_synthase"/>
    <property type="match status" value="1"/>
</dbReference>
<dbReference type="InterPro" id="IPR050448">
    <property type="entry name" value="OpgB/LTA_synthase_biosynth"/>
</dbReference>
<keyword evidence="3 6" id="KW-0812">Transmembrane</keyword>
<feature type="domain" description="Sulfatase N-terminal" evidence="7">
    <location>
        <begin position="278"/>
        <end position="551"/>
    </location>
</feature>
<evidence type="ECO:0000256" key="2">
    <source>
        <dbReference type="ARBA" id="ARBA00022475"/>
    </source>
</evidence>
<protein>
    <submittedName>
        <fullName evidence="8">Alkaline phosphatase</fullName>
    </submittedName>
</protein>
<dbReference type="InterPro" id="IPR000917">
    <property type="entry name" value="Sulfatase_N"/>
</dbReference>
<evidence type="ECO:0000259" key="7">
    <source>
        <dbReference type="Pfam" id="PF00884"/>
    </source>
</evidence>
<sequence>MPARKDYRLAFSLSAIMAALGLFTLARLVLLLLNGAFFETLAAGELFSAFFNGLRFDFSIIILFMGPVIFLLNLPVKKIWYFKLWAGILCIEMLVFLGVLIGDLIYFPKVNRHLSDELVHLVDDWGFVASYAFGQEWPFLVGLLAVAAAAWIGISRLARCYQARSWPWKKELLCSALIIIVTFLGIRGHLGGGKALGVADVYNYVSSPAGAALTLNGVFTSYQVGRRGKMESVNSFPVQQAIETAQRFLFSQDEQAVHPDFPLMRMRQAGQMTAAKQPNILIVMLEGWHPYYVDSLSGNSFGSTPVFDKIVQDGVVFTNAYAAGLRSMYGFAAIFGGLPLVQGLPAFGYGLEQSAISTMPKHFAQAGYYTFFAQTSHRDSYRMCALASSLGAQESYGWEDIPQLLPYNETAPFGYDYDLFMFAADKIKHRTEPNFLGMVFTGITHEPFASTLSRFDRYPYDSWEHGFLNTLSFADWSIGELLNRAREDGWFDDTIFIFVADHTSGGPEDDSLKNRFRIPLVVYAPKLFKPRRIDYVVSQMDIVPTLYRFAGLNPSYTAFGRDLFDGSSARAAIVSEGVNIGLITADGELRHTGKKILSQAGEPGFNQDGSAEMLLLALDKAAYMLLKENRWYQPEVKKELK</sequence>
<evidence type="ECO:0000256" key="5">
    <source>
        <dbReference type="ARBA" id="ARBA00023136"/>
    </source>
</evidence>
<evidence type="ECO:0000256" key="3">
    <source>
        <dbReference type="ARBA" id="ARBA00022692"/>
    </source>
</evidence>
<dbReference type="EMBL" id="MN577571">
    <property type="protein sequence ID" value="QGT50674.1"/>
    <property type="molecule type" value="Genomic_DNA"/>
</dbReference>
<evidence type="ECO:0000256" key="4">
    <source>
        <dbReference type="ARBA" id="ARBA00022989"/>
    </source>
</evidence>